<dbReference type="SUPFAM" id="SSF48452">
    <property type="entry name" value="TPR-like"/>
    <property type="match status" value="1"/>
</dbReference>
<dbReference type="InterPro" id="IPR011990">
    <property type="entry name" value="TPR-like_helical_dom_sf"/>
</dbReference>
<dbReference type="RefSeq" id="WP_006296069.1">
    <property type="nucleotide sequence ID" value="NZ_AEGR01000006.1"/>
</dbReference>
<organism evidence="4 5">
    <name type="scientific">Hylemonella gracilis ATCC 19624</name>
    <dbReference type="NCBI Taxonomy" id="887062"/>
    <lineage>
        <taxon>Bacteria</taxon>
        <taxon>Pseudomonadati</taxon>
        <taxon>Pseudomonadota</taxon>
        <taxon>Betaproteobacteria</taxon>
        <taxon>Burkholderiales</taxon>
        <taxon>Comamonadaceae</taxon>
        <taxon>Hylemonella</taxon>
    </lineage>
</organism>
<dbReference type="Proteomes" id="UP000016368">
    <property type="component" value="Unassembled WGS sequence"/>
</dbReference>
<keyword evidence="1" id="KW-0175">Coiled coil</keyword>
<comment type="function">
    <text evidence="1">Mediates coordination of peptidoglycan synthesis and outer membrane constriction during cell division.</text>
</comment>
<feature type="compositionally biased region" description="Polar residues" evidence="3">
    <location>
        <begin position="281"/>
        <end position="291"/>
    </location>
</feature>
<dbReference type="HAMAP" id="MF_02066">
    <property type="entry name" value="CpoB"/>
    <property type="match status" value="1"/>
</dbReference>
<dbReference type="GO" id="GO:0030288">
    <property type="term" value="C:outer membrane-bounded periplasmic space"/>
    <property type="evidence" value="ECO:0007669"/>
    <property type="project" value="UniProtKB-UniRule"/>
</dbReference>
<dbReference type="InterPro" id="IPR014162">
    <property type="entry name" value="CpoB_C"/>
</dbReference>
<keyword evidence="5" id="KW-1185">Reference proteome</keyword>
<dbReference type="InterPro" id="IPR034706">
    <property type="entry name" value="CpoB"/>
</dbReference>
<protein>
    <recommendedName>
        <fullName evidence="1">Cell division coordinator CpoB</fullName>
    </recommendedName>
</protein>
<feature type="coiled-coil region" evidence="1">
    <location>
        <begin position="60"/>
        <end position="133"/>
    </location>
</feature>
<dbReference type="GO" id="GO:0043093">
    <property type="term" value="P:FtsZ-dependent cytokinesis"/>
    <property type="evidence" value="ECO:0007669"/>
    <property type="project" value="UniProtKB-UniRule"/>
</dbReference>
<dbReference type="SMART" id="SM00028">
    <property type="entry name" value="TPR"/>
    <property type="match status" value="2"/>
</dbReference>
<dbReference type="Gene3D" id="1.25.40.10">
    <property type="entry name" value="Tetratricopeptide repeat domain"/>
    <property type="match status" value="1"/>
</dbReference>
<keyword evidence="1" id="KW-0131">Cell cycle</keyword>
<dbReference type="NCBIfam" id="TIGR02795">
    <property type="entry name" value="tol_pal_ybgF"/>
    <property type="match status" value="1"/>
</dbReference>
<gene>
    <name evidence="1" type="primary">cpoB</name>
    <name evidence="4" type="ORF">HGR_00485</name>
</gene>
<feature type="repeat" description="TPR" evidence="2">
    <location>
        <begin position="192"/>
        <end position="225"/>
    </location>
</feature>
<dbReference type="EMBL" id="AEGR01000006">
    <property type="protein sequence ID" value="EGI78529.1"/>
    <property type="molecule type" value="Genomic_DNA"/>
</dbReference>
<dbReference type="Pfam" id="PF13174">
    <property type="entry name" value="TPR_6"/>
    <property type="match status" value="1"/>
</dbReference>
<keyword evidence="2" id="KW-0802">TPR repeat</keyword>
<feature type="region of interest" description="Disordered" evidence="3">
    <location>
        <begin position="264"/>
        <end position="291"/>
    </location>
</feature>
<evidence type="ECO:0000256" key="3">
    <source>
        <dbReference type="SAM" id="MobiDB-lite"/>
    </source>
</evidence>
<evidence type="ECO:0000313" key="5">
    <source>
        <dbReference type="Proteomes" id="UP000016368"/>
    </source>
</evidence>
<dbReference type="eggNOG" id="COG1729">
    <property type="taxonomic scope" value="Bacteria"/>
</dbReference>
<comment type="similarity">
    <text evidence="1">Belongs to the CpoB family.</text>
</comment>
<keyword evidence="1" id="KW-0132">Cell division</keyword>
<evidence type="ECO:0000256" key="2">
    <source>
        <dbReference type="PROSITE-ProRule" id="PRU00339"/>
    </source>
</evidence>
<evidence type="ECO:0000256" key="1">
    <source>
        <dbReference type="HAMAP-Rule" id="MF_02066"/>
    </source>
</evidence>
<name>F3KNV2_9BURK</name>
<evidence type="ECO:0000313" key="4">
    <source>
        <dbReference type="EMBL" id="EGI78529.1"/>
    </source>
</evidence>
<accession>F3KNV2</accession>
<sequence length="291" mass="32621">MNLLNKSSRFFVALDERVRLGAVCLSALVTLSTPAAAALFGDDEARAAILELRQRVDVLRLDQEQRATAQQEQLRRLIDENIQLRRSLIDLQTQIDNLRTDNARLIGRDEVSARALVDAQRQYKEALAALEERVRALEPERVSVDGREFLAERAERRDFETGLGLFRKGDFPGAQNAFAEFIKRYPSSGYAPSAFFWLGNAQYATQDYKEAIENFRILLSQSQDHARAPEAVLAIANCQVELKDTKGARKTLEELIKAYPKSDAAATAKQRLPRLKDTAPAVSSTQGNTKK</sequence>
<reference evidence="4 5" key="1">
    <citation type="journal article" date="2011" name="EMBO J.">
        <title>Structural diversity of bacterial flagellar motors.</title>
        <authorList>
            <person name="Chen S."/>
            <person name="Beeby M."/>
            <person name="Murphy G.E."/>
            <person name="Leadbetter J.R."/>
            <person name="Hendrixson D.R."/>
            <person name="Briegel A."/>
            <person name="Li Z."/>
            <person name="Shi J."/>
            <person name="Tocheva E.I."/>
            <person name="Muller A."/>
            <person name="Dobro M.J."/>
            <person name="Jensen G.J."/>
        </authorList>
    </citation>
    <scope>NUCLEOTIDE SEQUENCE [LARGE SCALE GENOMIC DNA]</scope>
    <source>
        <strain evidence="4 5">ATCC 19624</strain>
    </source>
</reference>
<dbReference type="Pfam" id="PF13432">
    <property type="entry name" value="TPR_16"/>
    <property type="match status" value="1"/>
</dbReference>
<keyword evidence="1" id="KW-0732">Signal</keyword>
<dbReference type="PROSITE" id="PS50005">
    <property type="entry name" value="TPR"/>
    <property type="match status" value="1"/>
</dbReference>
<comment type="subcellular location">
    <subcellularLocation>
        <location evidence="1">Periplasm</location>
    </subcellularLocation>
</comment>
<dbReference type="AlphaFoldDB" id="F3KNV2"/>
<comment type="caution">
    <text evidence="4">The sequence shown here is derived from an EMBL/GenBank/DDBJ whole genome shotgun (WGS) entry which is preliminary data.</text>
</comment>
<dbReference type="STRING" id="887062.HGR_00485"/>
<keyword evidence="1" id="KW-0574">Periplasm</keyword>
<dbReference type="InterPro" id="IPR019734">
    <property type="entry name" value="TPR_rpt"/>
</dbReference>
<proteinExistence type="inferred from homology"/>